<dbReference type="GO" id="GO:0016042">
    <property type="term" value="P:lipid catabolic process"/>
    <property type="evidence" value="ECO:0007669"/>
    <property type="project" value="UniProtKB-UniRule"/>
</dbReference>
<protein>
    <submittedName>
        <fullName evidence="4">Phospholipase</fullName>
    </submittedName>
</protein>
<evidence type="ECO:0000256" key="1">
    <source>
        <dbReference type="ARBA" id="ARBA00023098"/>
    </source>
</evidence>
<dbReference type="Proteomes" id="UP000682202">
    <property type="component" value="Chromosome"/>
</dbReference>
<sequence length="335" mass="36631">MEAPRQRADLVLSGGGVKFMGLVGAIAGLLDAGYTTYRVSGVSAGSVVAVISAAASKADQLASDQIRELALSVPLSKWRDAGPVPLLGSALGLMRDSAMYRGDAAYDWIRGELKNLGVTTFGELALDDDQLPVEQRYRVAVTVADLTRAQLVRLPWDYRRVYGVDPDEQPVAMAVRASMAIPFIYPPVTVTGMDGLRSTLVDGGVLSSFPIDSLDRIDRIPPRWPTFGITVIPKLAEGVEQAFPALRPLRFLQQSALLESLFTTMLVGHDQAHLSQPWVSARTIPVASTDVGVLDFDIATSRLEELYDRGYAATEAFLSSWDWPQYLQRFRQFPE</sequence>
<evidence type="ECO:0000256" key="2">
    <source>
        <dbReference type="PROSITE-ProRule" id="PRU01161"/>
    </source>
</evidence>
<dbReference type="InterPro" id="IPR002641">
    <property type="entry name" value="PNPLA_dom"/>
</dbReference>
<feature type="short sequence motif" description="DGA/G" evidence="2">
    <location>
        <begin position="202"/>
        <end position="204"/>
    </location>
</feature>
<dbReference type="CDD" id="cd07207">
    <property type="entry name" value="Pat_ExoU_VipD_like"/>
    <property type="match status" value="1"/>
</dbReference>
<proteinExistence type="predicted"/>
<evidence type="ECO:0000259" key="3">
    <source>
        <dbReference type="PROSITE" id="PS51635"/>
    </source>
</evidence>
<dbReference type="InterPro" id="IPR052580">
    <property type="entry name" value="Lipid_Hydrolase"/>
</dbReference>
<feature type="short sequence motif" description="GXSXG" evidence="2">
    <location>
        <begin position="41"/>
        <end position="45"/>
    </location>
</feature>
<dbReference type="PROSITE" id="PS51635">
    <property type="entry name" value="PNPLA"/>
    <property type="match status" value="1"/>
</dbReference>
<accession>A0A975PVQ5</accession>
<evidence type="ECO:0000313" key="5">
    <source>
        <dbReference type="Proteomes" id="UP000682202"/>
    </source>
</evidence>
<dbReference type="InterPro" id="IPR016035">
    <property type="entry name" value="Acyl_Trfase/lysoPLipase"/>
</dbReference>
<feature type="domain" description="PNPLA" evidence="3">
    <location>
        <begin position="10"/>
        <end position="215"/>
    </location>
</feature>
<feature type="active site" description="Nucleophile" evidence="2">
    <location>
        <position position="43"/>
    </location>
</feature>
<dbReference type="SUPFAM" id="SSF52151">
    <property type="entry name" value="FabD/lysophospholipase-like"/>
    <property type="match status" value="1"/>
</dbReference>
<dbReference type="AlphaFoldDB" id="A0A975PVQ5"/>
<keyword evidence="1 2" id="KW-0443">Lipid metabolism</keyword>
<organism evidence="4 5">
    <name type="scientific">Mycobacterium spongiae</name>
    <dbReference type="NCBI Taxonomy" id="886343"/>
    <lineage>
        <taxon>Bacteria</taxon>
        <taxon>Bacillati</taxon>
        <taxon>Actinomycetota</taxon>
        <taxon>Actinomycetes</taxon>
        <taxon>Mycobacteriales</taxon>
        <taxon>Mycobacteriaceae</taxon>
        <taxon>Mycobacterium</taxon>
    </lineage>
</organism>
<reference evidence="4" key="1">
    <citation type="submission" date="2019-12" db="EMBL/GenBank/DDBJ databases">
        <title>Mycobacterium spongiae sp. nov.</title>
        <authorList>
            <person name="Stinear T."/>
        </authorList>
    </citation>
    <scope>NUCLEOTIDE SEQUENCE</scope>
    <source>
        <strain evidence="4">FSD4b-SM</strain>
    </source>
</reference>
<dbReference type="RefSeq" id="WP_211697837.1">
    <property type="nucleotide sequence ID" value="NZ_CP046600.1"/>
</dbReference>
<dbReference type="Pfam" id="PF01734">
    <property type="entry name" value="Patatin"/>
    <property type="match status" value="1"/>
</dbReference>
<keyword evidence="2" id="KW-0378">Hydrolase</keyword>
<dbReference type="PANTHER" id="PTHR46394:SF1">
    <property type="entry name" value="PNPLA DOMAIN-CONTAINING PROTEIN"/>
    <property type="match status" value="1"/>
</dbReference>
<comment type="caution">
    <text evidence="2">Lacks conserved residue(s) required for the propagation of feature annotation.</text>
</comment>
<dbReference type="Gene3D" id="3.40.1090.10">
    <property type="entry name" value="Cytosolic phospholipase A2 catalytic domain"/>
    <property type="match status" value="2"/>
</dbReference>
<name>A0A975PVQ5_9MYCO</name>
<gene>
    <name evidence="4" type="ORF">F6B93_03960</name>
</gene>
<keyword evidence="2" id="KW-0442">Lipid degradation</keyword>
<evidence type="ECO:0000313" key="4">
    <source>
        <dbReference type="EMBL" id="QUR66355.1"/>
    </source>
</evidence>
<dbReference type="PANTHER" id="PTHR46394">
    <property type="entry name" value="ANNEXIN"/>
    <property type="match status" value="1"/>
</dbReference>
<feature type="active site" description="Proton acceptor" evidence="2">
    <location>
        <position position="202"/>
    </location>
</feature>
<keyword evidence="5" id="KW-1185">Reference proteome</keyword>
<dbReference type="EMBL" id="CP046600">
    <property type="protein sequence ID" value="QUR66355.1"/>
    <property type="molecule type" value="Genomic_DNA"/>
</dbReference>
<dbReference type="GO" id="GO:0016787">
    <property type="term" value="F:hydrolase activity"/>
    <property type="evidence" value="ECO:0007669"/>
    <property type="project" value="UniProtKB-UniRule"/>
</dbReference>
<dbReference type="KEGG" id="mspg:F6B93_03960"/>